<evidence type="ECO:0000256" key="1">
    <source>
        <dbReference type="ARBA" id="ARBA00022596"/>
    </source>
</evidence>
<sequence length="364" mass="38750">MFVAAMLSARPELTERVMADVHAVLPPDAAAMLTEGSSGALSGYRFGLERTSLADRPVSYGAFRTMIGDARLAQGTRLAALDIMERLGWAEAAIHRVPLDDVHFHEIADWDTLMDVVAAGSISAALAATWSIAALPLGGGLVRTAHGLLPVPAPATTMILTGYDWRDDGVPGERVTPTGAAIVAHLTAGAGSGARRGGRLAAMGTGLGTRELEGVPNVLRVTVFETDGPRSERTEMMTFEVDDMTGEEIATAADLLRKVQGVRDIVLVPAFGKKGRPVTRVELQADPAAGDRVRDAVFSQTSTLGVRRQEMRRDILPRAKGLEKGQSVKHAVRPGGVVTTKVEQDELTAETLQARRRAAHEAEQ</sequence>
<dbReference type="Pfam" id="PF01969">
    <property type="entry name" value="Ni_insertion"/>
    <property type="match status" value="1"/>
</dbReference>
<dbReference type="OrthoDB" id="9765625at2"/>
<dbReference type="EMBL" id="QHHQ01000001">
    <property type="protein sequence ID" value="RAI04553.1"/>
    <property type="molecule type" value="Genomic_DNA"/>
</dbReference>
<evidence type="ECO:0000313" key="3">
    <source>
        <dbReference type="Proteomes" id="UP000249590"/>
    </source>
</evidence>
<dbReference type="Proteomes" id="UP000249590">
    <property type="component" value="Unassembled WGS sequence"/>
</dbReference>
<accession>A0A8B2NYV0</accession>
<evidence type="ECO:0000313" key="2">
    <source>
        <dbReference type="EMBL" id="RAI04553.1"/>
    </source>
</evidence>
<dbReference type="PANTHER" id="PTHR36566:SF1">
    <property type="entry name" value="PYRIDINIUM-3,5-BISTHIOCARBOXYLIC ACID MONONUCLEOTIDE NICKEL INSERTION PROTEIN"/>
    <property type="match status" value="1"/>
</dbReference>
<reference evidence="2 3" key="1">
    <citation type="submission" date="2018-05" db="EMBL/GenBank/DDBJ databases">
        <title>Acuticoccus sediminis sp. nov., isolated from deep-sea sediment of Indian Ocean.</title>
        <authorList>
            <person name="Liu X."/>
            <person name="Lai Q."/>
            <person name="Du Y."/>
            <person name="Sun F."/>
            <person name="Zhang X."/>
            <person name="Wang S."/>
            <person name="Shao Z."/>
        </authorList>
    </citation>
    <scope>NUCLEOTIDE SEQUENCE [LARGE SCALE GENOMIC DNA]</scope>
    <source>
        <strain evidence="2 3">PTG4-2</strain>
    </source>
</reference>
<keyword evidence="3" id="KW-1185">Reference proteome</keyword>
<keyword evidence="1" id="KW-0533">Nickel</keyword>
<dbReference type="PANTHER" id="PTHR36566">
    <property type="entry name" value="NICKEL INSERTION PROTEIN-RELATED"/>
    <property type="match status" value="1"/>
</dbReference>
<comment type="caution">
    <text evidence="2">The sequence shown here is derived from an EMBL/GenBank/DDBJ whole genome shotgun (WGS) entry which is preliminary data.</text>
</comment>
<dbReference type="AlphaFoldDB" id="A0A8B2NYV0"/>
<protein>
    <submittedName>
        <fullName evidence="2">LarC family nickel insertion protein</fullName>
    </submittedName>
</protein>
<organism evidence="2 3">
    <name type="scientific">Acuticoccus sediminis</name>
    <dbReference type="NCBI Taxonomy" id="2184697"/>
    <lineage>
        <taxon>Bacteria</taxon>
        <taxon>Pseudomonadati</taxon>
        <taxon>Pseudomonadota</taxon>
        <taxon>Alphaproteobacteria</taxon>
        <taxon>Hyphomicrobiales</taxon>
        <taxon>Amorphaceae</taxon>
        <taxon>Acuticoccus</taxon>
    </lineage>
</organism>
<proteinExistence type="predicted"/>
<dbReference type="InterPro" id="IPR002822">
    <property type="entry name" value="Ni_insertion"/>
</dbReference>
<gene>
    <name evidence="2" type="ORF">DLJ53_06405</name>
</gene>
<name>A0A8B2NYV0_9HYPH</name>
<dbReference type="Gene3D" id="3.30.70.1380">
    <property type="entry name" value="Transcriptional regulatory protein pf0864 domain like"/>
    <property type="match status" value="1"/>
</dbReference>